<evidence type="ECO:0000256" key="1">
    <source>
        <dbReference type="SAM" id="MobiDB-lite"/>
    </source>
</evidence>
<proteinExistence type="predicted"/>
<feature type="region of interest" description="Disordered" evidence="1">
    <location>
        <begin position="59"/>
        <end position="117"/>
    </location>
</feature>
<dbReference type="RefSeq" id="WP_142104131.1">
    <property type="nucleotide sequence ID" value="NZ_VFPH01000002.1"/>
</dbReference>
<protein>
    <recommendedName>
        <fullName evidence="2">DUF8129 domain-containing protein</fullName>
    </recommendedName>
</protein>
<evidence type="ECO:0000313" key="4">
    <source>
        <dbReference type="Proteomes" id="UP000319818"/>
    </source>
</evidence>
<reference evidence="3 4" key="1">
    <citation type="submission" date="2019-06" db="EMBL/GenBank/DDBJ databases">
        <title>Sequencing the genomes of 1000 actinobacteria strains.</title>
        <authorList>
            <person name="Klenk H.-P."/>
        </authorList>
    </citation>
    <scope>NUCLEOTIDE SEQUENCE [LARGE SCALE GENOMIC DNA]</scope>
    <source>
        <strain evidence="3 4">DSM 45511</strain>
    </source>
</reference>
<dbReference type="Proteomes" id="UP000319818">
    <property type="component" value="Unassembled WGS sequence"/>
</dbReference>
<name>A0A543FTX1_9PSEU</name>
<evidence type="ECO:0000313" key="3">
    <source>
        <dbReference type="EMBL" id="TQM37289.1"/>
    </source>
</evidence>
<dbReference type="OrthoDB" id="5187212at2"/>
<dbReference type="AlphaFoldDB" id="A0A543FTX1"/>
<feature type="compositionally biased region" description="Low complexity" evidence="1">
    <location>
        <begin position="71"/>
        <end position="91"/>
    </location>
</feature>
<keyword evidence="4" id="KW-1185">Reference proteome</keyword>
<accession>A0A543FTX1</accession>
<evidence type="ECO:0000259" key="2">
    <source>
        <dbReference type="Pfam" id="PF26450"/>
    </source>
</evidence>
<dbReference type="Pfam" id="PF26450">
    <property type="entry name" value="DUF8129"/>
    <property type="match status" value="1"/>
</dbReference>
<dbReference type="EMBL" id="VFPH01000002">
    <property type="protein sequence ID" value="TQM37289.1"/>
    <property type="molecule type" value="Genomic_DNA"/>
</dbReference>
<comment type="caution">
    <text evidence="3">The sequence shown here is derived from an EMBL/GenBank/DDBJ whole genome shotgun (WGS) entry which is preliminary data.</text>
</comment>
<gene>
    <name evidence="3" type="ORF">FB388_4498</name>
</gene>
<sequence length="117" mass="12258">MVNRSELPVPDYDHLPLGSLEHRIRALDADSLATLLDHERAHGDRAPVVQVLSTRLDALRSGRAEPSGGDPAAAQPEHAPAPDGGAATAPGNQTDTNQPLRHGVAGQTPNREIRSGG</sequence>
<feature type="domain" description="DUF8129" evidence="2">
    <location>
        <begin position="7"/>
        <end position="61"/>
    </location>
</feature>
<organism evidence="3 4">
    <name type="scientific">Pseudonocardia cypriaca</name>
    <dbReference type="NCBI Taxonomy" id="882449"/>
    <lineage>
        <taxon>Bacteria</taxon>
        <taxon>Bacillati</taxon>
        <taxon>Actinomycetota</taxon>
        <taxon>Actinomycetes</taxon>
        <taxon>Pseudonocardiales</taxon>
        <taxon>Pseudonocardiaceae</taxon>
        <taxon>Pseudonocardia</taxon>
    </lineage>
</organism>
<dbReference type="InterPro" id="IPR058442">
    <property type="entry name" value="DUF8129"/>
</dbReference>